<dbReference type="Pfam" id="PF04480">
    <property type="entry name" value="DUF559"/>
    <property type="match status" value="1"/>
</dbReference>
<gene>
    <name evidence="2" type="ORF">RHRU231_330147</name>
</gene>
<dbReference type="Gene3D" id="3.40.960.10">
    <property type="entry name" value="VSR Endonuclease"/>
    <property type="match status" value="1"/>
</dbReference>
<dbReference type="OrthoDB" id="3173471at2"/>
<sequence>MHSFDAPFRGTEAIASGALTAYELRHGFVRLHRDVYVRRGVAPTARNRARAAWLWSAGRGTLAGLSAAALHGTKWIDGSAPAELLRAGHVRAPSGIVVRQGIPDDDELCRVDGMTVTSPARTGFDLGRTAKGDRAVELLDALCHATGVKPAEIREHACRHAGARGVSALRQVLEFVDGGAESPPETRTRLLLVRGGLPVPETQIHVRAADGRLLARADLGWRSWRVLVEYDGGHHWTDPAQRTRDIDRYALLESAGWRVVRVDARLLAERPDVVLERVRAALRAAGARW</sequence>
<evidence type="ECO:0000313" key="2">
    <source>
        <dbReference type="EMBL" id="CDZ87690.1"/>
    </source>
</evidence>
<evidence type="ECO:0000259" key="1">
    <source>
        <dbReference type="Pfam" id="PF04480"/>
    </source>
</evidence>
<dbReference type="eggNOG" id="COG2852">
    <property type="taxonomic scope" value="Bacteria"/>
</dbReference>
<accession>A0A098BHJ3</accession>
<evidence type="ECO:0000313" key="3">
    <source>
        <dbReference type="Proteomes" id="UP000042997"/>
    </source>
</evidence>
<proteinExistence type="predicted"/>
<dbReference type="Proteomes" id="UP000042997">
    <property type="component" value="Unassembled WGS sequence"/>
</dbReference>
<reference evidence="2 3" key="1">
    <citation type="journal article" date="2014" name="Genome Announc.">
        <title>Draft Genome Sequence of Propane- and Butane-Oxidizing Actinobacterium Rhodococcus ruber IEGM 231.</title>
        <authorList>
            <person name="Ivshina I.B."/>
            <person name="Kuyukina M.S."/>
            <person name="Krivoruchko A.V."/>
            <person name="Barbe V."/>
            <person name="Fischer C."/>
        </authorList>
    </citation>
    <scope>NUCLEOTIDE SEQUENCE [LARGE SCALE GENOMIC DNA]</scope>
</reference>
<dbReference type="AlphaFoldDB" id="A0A098BHJ3"/>
<dbReference type="EMBL" id="CCSD01000043">
    <property type="protein sequence ID" value="CDZ87690.1"/>
    <property type="molecule type" value="Genomic_DNA"/>
</dbReference>
<name>A0A098BHJ3_9NOCA</name>
<dbReference type="InterPro" id="IPR007569">
    <property type="entry name" value="DUF559"/>
</dbReference>
<dbReference type="SUPFAM" id="SSF52980">
    <property type="entry name" value="Restriction endonuclease-like"/>
    <property type="match status" value="1"/>
</dbReference>
<feature type="domain" description="DUF559" evidence="1">
    <location>
        <begin position="222"/>
        <end position="282"/>
    </location>
</feature>
<dbReference type="InterPro" id="IPR011335">
    <property type="entry name" value="Restrct_endonuc-II-like"/>
</dbReference>
<organism evidence="2 3">
    <name type="scientific">Rhodococcus ruber</name>
    <dbReference type="NCBI Taxonomy" id="1830"/>
    <lineage>
        <taxon>Bacteria</taxon>
        <taxon>Bacillati</taxon>
        <taxon>Actinomycetota</taxon>
        <taxon>Actinomycetes</taxon>
        <taxon>Mycobacteriales</taxon>
        <taxon>Nocardiaceae</taxon>
        <taxon>Rhodococcus</taxon>
    </lineage>
</organism>
<dbReference type="RefSeq" id="WP_040270714.1">
    <property type="nucleotide sequence ID" value="NZ_JAJNCM010000008.1"/>
</dbReference>
<protein>
    <recommendedName>
        <fullName evidence="1">DUF559 domain-containing protein</fullName>
    </recommendedName>
</protein>